<dbReference type="Pfam" id="PF21012">
    <property type="entry name" value="DUF6850"/>
    <property type="match status" value="1"/>
</dbReference>
<protein>
    <recommendedName>
        <fullName evidence="1">DUF6850 domain-containing protein</fullName>
    </recommendedName>
</protein>
<dbReference type="InterPro" id="IPR049236">
    <property type="entry name" value="DUF6850"/>
</dbReference>
<gene>
    <name evidence="2" type="ORF">SAMN04488122_3187</name>
</gene>
<dbReference type="Proteomes" id="UP000199310">
    <property type="component" value="Unassembled WGS sequence"/>
</dbReference>
<dbReference type="EMBL" id="FOJG01000001">
    <property type="protein sequence ID" value="SEW43198.1"/>
    <property type="molecule type" value="Genomic_DNA"/>
</dbReference>
<evidence type="ECO:0000313" key="3">
    <source>
        <dbReference type="Proteomes" id="UP000199310"/>
    </source>
</evidence>
<evidence type="ECO:0000259" key="1">
    <source>
        <dbReference type="Pfam" id="PF21012"/>
    </source>
</evidence>
<reference evidence="3" key="1">
    <citation type="submission" date="2016-10" db="EMBL/GenBank/DDBJ databases">
        <authorList>
            <person name="Varghese N."/>
            <person name="Submissions S."/>
        </authorList>
    </citation>
    <scope>NUCLEOTIDE SEQUENCE [LARGE SCALE GENOMIC DNA]</scope>
    <source>
        <strain evidence="3">DSM 3695</strain>
    </source>
</reference>
<dbReference type="STRING" id="29529.SAMN04488122_3187"/>
<sequence>MSPAAVAQSTQPVQTPVAPEQVPLLRPWLQTQNAAGLQWSDVPAAGYTAFGTQQENGDFKKSQQPESDRQLLFHSSRYQPLKKGVLYGSFNYIQQWSGQVHWSDVLNPYRGTPYIMADSIGGDWKKQRYDLELKAATARLANNKLVLGAGVRYSVYTGARQNDPRPLNNAGELTLTPSLVYQLGKRQQIGLSGLYGFYKEDISFELKNTNVTHSLYKLLGLGQVSSPPSILAVSASRYYNGKKYGGALQYSISGQHWQWLTEASYASYTEKVTDGSGIPLLSGTWKKKDYQLRSVWQYTAADYAHRITAVYKMNDGSGIESHQKLVDGFWQTILEATFYTATQSTGRLEYLLMKQRTKDQYAWYAKAGITWSDTENKYLVPVSRQQYSSLRYDITAARNWSLGTYSGIEAQVQAAYRTNLNAYLNYSLMTNSSNIVAQQVLYPDHDYYTANAVEAGASVQYHFSWKEAAAARFFLRLNAVTTQRTAATALPYGPDGSRQRFAFTIGAFY</sequence>
<keyword evidence="3" id="KW-1185">Reference proteome</keyword>
<feature type="domain" description="DUF6850" evidence="1">
    <location>
        <begin position="34"/>
        <end position="509"/>
    </location>
</feature>
<dbReference type="AlphaFoldDB" id="A0A1I0RPL4"/>
<organism evidence="2 3">
    <name type="scientific">Chitinophaga arvensicola</name>
    <dbReference type="NCBI Taxonomy" id="29529"/>
    <lineage>
        <taxon>Bacteria</taxon>
        <taxon>Pseudomonadati</taxon>
        <taxon>Bacteroidota</taxon>
        <taxon>Chitinophagia</taxon>
        <taxon>Chitinophagales</taxon>
        <taxon>Chitinophagaceae</taxon>
        <taxon>Chitinophaga</taxon>
    </lineage>
</organism>
<evidence type="ECO:0000313" key="2">
    <source>
        <dbReference type="EMBL" id="SEW43198.1"/>
    </source>
</evidence>
<proteinExistence type="predicted"/>
<name>A0A1I0RPL4_9BACT</name>
<accession>A0A1I0RPL4</accession>